<comment type="subcellular location">
    <subcellularLocation>
        <location evidence="1">Cytoplasm</location>
    </subcellularLocation>
</comment>
<dbReference type="GO" id="GO:0005737">
    <property type="term" value="C:cytoplasm"/>
    <property type="evidence" value="ECO:0007669"/>
    <property type="project" value="UniProtKB-SubCell"/>
</dbReference>
<keyword evidence="3" id="KW-0597">Phosphoprotein</keyword>
<accession>D1B7K9</accession>
<evidence type="ECO:0000256" key="2">
    <source>
        <dbReference type="ARBA" id="ARBA00022490"/>
    </source>
</evidence>
<sequence length="105" mass="11064">MMAGDGSPAVCLGGVLELIVESRAGTLESSDCLVCVYPSDRVEVRLKGVCARMYPERTRALVEEGLCRMGITGALVEIQDQGAILPTLRARLKTALSRAVGGVEG</sequence>
<dbReference type="KEGG" id="tai:Taci_0022"/>
<evidence type="ECO:0000256" key="3">
    <source>
        <dbReference type="ARBA" id="ARBA00022553"/>
    </source>
</evidence>
<dbReference type="eggNOG" id="COG3052">
    <property type="taxonomic scope" value="Bacteria"/>
</dbReference>
<keyword evidence="4" id="KW-0456">Lyase</keyword>
<organism evidence="4 5">
    <name type="scientific">Thermanaerovibrio acidaminovorans (strain ATCC 49978 / DSM 6589 / Su883)</name>
    <name type="common">Selenomonas acidaminovorans</name>
    <dbReference type="NCBI Taxonomy" id="525903"/>
    <lineage>
        <taxon>Bacteria</taxon>
        <taxon>Thermotogati</taxon>
        <taxon>Synergistota</taxon>
        <taxon>Synergistia</taxon>
        <taxon>Synergistales</taxon>
        <taxon>Synergistaceae</taxon>
        <taxon>Thermanaerovibrio</taxon>
    </lineage>
</organism>
<dbReference type="Proteomes" id="UP000002030">
    <property type="component" value="Chromosome"/>
</dbReference>
<evidence type="ECO:0000313" key="4">
    <source>
        <dbReference type="EMBL" id="ACZ18262.1"/>
    </source>
</evidence>
<dbReference type="STRING" id="525903.Taci_0022"/>
<protein>
    <submittedName>
        <fullName evidence="4">Citrate lyase subunit gamma</fullName>
    </submittedName>
</protein>
<keyword evidence="5" id="KW-1185">Reference proteome</keyword>
<dbReference type="InterPro" id="IPR023439">
    <property type="entry name" value="Mal_deCO2ase/Cit_lyase_ACP"/>
</dbReference>
<dbReference type="AlphaFoldDB" id="D1B7K9"/>
<evidence type="ECO:0000313" key="5">
    <source>
        <dbReference type="Proteomes" id="UP000002030"/>
    </source>
</evidence>
<dbReference type="Pfam" id="PF06857">
    <property type="entry name" value="ACP"/>
    <property type="match status" value="1"/>
</dbReference>
<proteinExistence type="predicted"/>
<reference evidence="4 5" key="1">
    <citation type="journal article" date="2009" name="Stand. Genomic Sci.">
        <title>Complete genome sequence of Thermanaerovibrio acidaminovorans type strain (Su883).</title>
        <authorList>
            <person name="Chovatia M."/>
            <person name="Sikorski J."/>
            <person name="Schroder M."/>
            <person name="Lapidus A."/>
            <person name="Nolan M."/>
            <person name="Tice H."/>
            <person name="Glavina Del Rio T."/>
            <person name="Copeland A."/>
            <person name="Cheng J.F."/>
            <person name="Lucas S."/>
            <person name="Chen F."/>
            <person name="Bruce D."/>
            <person name="Goodwin L."/>
            <person name="Pitluck S."/>
            <person name="Ivanova N."/>
            <person name="Mavromatis K."/>
            <person name="Ovchinnikova G."/>
            <person name="Pati A."/>
            <person name="Chen A."/>
            <person name="Palaniappan K."/>
            <person name="Land M."/>
            <person name="Hauser L."/>
            <person name="Chang Y.J."/>
            <person name="Jeffries C.D."/>
            <person name="Chain P."/>
            <person name="Saunders E."/>
            <person name="Detter J.C."/>
            <person name="Brettin T."/>
            <person name="Rohde M."/>
            <person name="Goker M."/>
            <person name="Spring S."/>
            <person name="Bristow J."/>
            <person name="Markowitz V."/>
            <person name="Hugenholtz P."/>
            <person name="Kyrpides N.C."/>
            <person name="Klenk H.P."/>
            <person name="Eisen J.A."/>
        </authorList>
    </citation>
    <scope>NUCLEOTIDE SEQUENCE [LARGE SCALE GENOMIC DNA]</scope>
    <source>
        <strain evidence="5">ATCC 49978 / DSM 6589 / Su883</strain>
    </source>
</reference>
<dbReference type="GO" id="GO:0016829">
    <property type="term" value="F:lyase activity"/>
    <property type="evidence" value="ECO:0007669"/>
    <property type="project" value="UniProtKB-KW"/>
</dbReference>
<evidence type="ECO:0000256" key="1">
    <source>
        <dbReference type="ARBA" id="ARBA00004496"/>
    </source>
</evidence>
<dbReference type="EnsemblBacteria" id="ACZ18262">
    <property type="protein sequence ID" value="ACZ18262"/>
    <property type="gene ID" value="Taci_0022"/>
</dbReference>
<dbReference type="EMBL" id="CP001818">
    <property type="protein sequence ID" value="ACZ18262.1"/>
    <property type="molecule type" value="Genomic_DNA"/>
</dbReference>
<dbReference type="HOGENOM" id="CLU_158489_2_0_0"/>
<name>D1B7K9_THEAS</name>
<dbReference type="OrthoDB" id="5702at2"/>
<keyword evidence="2" id="KW-0963">Cytoplasm</keyword>
<gene>
    <name evidence="4" type="ordered locus">Taci_0022</name>
</gene>